<dbReference type="AlphaFoldDB" id="A0AA88CMS0"/>
<dbReference type="EMBL" id="BTGU01004470">
    <property type="protein sequence ID" value="GMN27602.1"/>
    <property type="molecule type" value="Genomic_DNA"/>
</dbReference>
<evidence type="ECO:0000313" key="4">
    <source>
        <dbReference type="EMBL" id="GMN27617.1"/>
    </source>
</evidence>
<proteinExistence type="predicted"/>
<evidence type="ECO:0000313" key="6">
    <source>
        <dbReference type="Proteomes" id="UP001187192"/>
    </source>
</evidence>
<feature type="non-terminal residue" evidence="2">
    <location>
        <position position="1"/>
    </location>
</feature>
<dbReference type="EMBL" id="BTGU01004472">
    <property type="protein sequence ID" value="GMN27641.1"/>
    <property type="molecule type" value="Genomic_DNA"/>
</dbReference>
<keyword evidence="6" id="KW-1185">Reference proteome</keyword>
<evidence type="ECO:0000313" key="5">
    <source>
        <dbReference type="EMBL" id="GMN27641.1"/>
    </source>
</evidence>
<protein>
    <submittedName>
        <fullName evidence="2">Uncharacterized protein</fullName>
    </submittedName>
</protein>
<accession>A0AA88CMS0</accession>
<gene>
    <name evidence="2" type="ORF">TIFTF001_046152</name>
    <name evidence="3" type="ORF">TIFTF001_046153</name>
    <name evidence="4" type="ORF">TIFTF001_046156</name>
    <name evidence="5" type="ORF">TIFTF001_046157</name>
</gene>
<dbReference type="EMBL" id="BTGU01004471">
    <property type="protein sequence ID" value="GMN27617.1"/>
    <property type="molecule type" value="Genomic_DNA"/>
</dbReference>
<name>A0AA88CMS0_FICCA</name>
<dbReference type="Proteomes" id="UP001187192">
    <property type="component" value="Unassembled WGS sequence"/>
</dbReference>
<comment type="caution">
    <text evidence="2">The sequence shown here is derived from an EMBL/GenBank/DDBJ whole genome shotgun (WGS) entry which is preliminary data.</text>
</comment>
<evidence type="ECO:0000313" key="2">
    <source>
        <dbReference type="EMBL" id="GMN27578.1"/>
    </source>
</evidence>
<feature type="region of interest" description="Disordered" evidence="1">
    <location>
        <begin position="81"/>
        <end position="113"/>
    </location>
</feature>
<evidence type="ECO:0000313" key="3">
    <source>
        <dbReference type="EMBL" id="GMN27602.1"/>
    </source>
</evidence>
<reference evidence="2" key="1">
    <citation type="submission" date="2023-07" db="EMBL/GenBank/DDBJ databases">
        <title>draft genome sequence of fig (Ficus carica).</title>
        <authorList>
            <person name="Takahashi T."/>
            <person name="Nishimura K."/>
        </authorList>
    </citation>
    <scope>NUCLEOTIDE SEQUENCE</scope>
</reference>
<organism evidence="2 6">
    <name type="scientific">Ficus carica</name>
    <name type="common">Common fig</name>
    <dbReference type="NCBI Taxonomy" id="3494"/>
    <lineage>
        <taxon>Eukaryota</taxon>
        <taxon>Viridiplantae</taxon>
        <taxon>Streptophyta</taxon>
        <taxon>Embryophyta</taxon>
        <taxon>Tracheophyta</taxon>
        <taxon>Spermatophyta</taxon>
        <taxon>Magnoliopsida</taxon>
        <taxon>eudicotyledons</taxon>
        <taxon>Gunneridae</taxon>
        <taxon>Pentapetalae</taxon>
        <taxon>rosids</taxon>
        <taxon>fabids</taxon>
        <taxon>Rosales</taxon>
        <taxon>Moraceae</taxon>
        <taxon>Ficeae</taxon>
        <taxon>Ficus</taxon>
    </lineage>
</organism>
<dbReference type="EMBL" id="BTGU01004469">
    <property type="protein sequence ID" value="GMN27578.1"/>
    <property type="molecule type" value="Genomic_DNA"/>
</dbReference>
<evidence type="ECO:0000256" key="1">
    <source>
        <dbReference type="SAM" id="MobiDB-lite"/>
    </source>
</evidence>
<sequence length="113" mass="12139">MASHIVLSPPFDLEVQHERKVASTRSATAELATDRLDGGEASRPVACNGSAPLSIVRADCSIMGDGIGELTVAPLIFSAKENGREGTTGEVQQPRLPWGARCRRRRPHDALHL</sequence>